<keyword evidence="1" id="KW-0378">Hydrolase</keyword>
<dbReference type="EMBL" id="CP058214">
    <property type="protein sequence ID" value="QPC44472.1"/>
    <property type="molecule type" value="Genomic_DNA"/>
</dbReference>
<evidence type="ECO:0000313" key="2">
    <source>
        <dbReference type="Proteomes" id="UP000593594"/>
    </source>
</evidence>
<dbReference type="PIRSF" id="PIRSF029730">
    <property type="entry name" value="UCP029730"/>
    <property type="match status" value="1"/>
</dbReference>
<sequence length="278" mass="29915">MISGSGWDEAVSEAEPIEVEAPEIVARDADGPALILCEHASNRIPQRYGGLGLARGAGESHAAWDPGARDVALGLARALNSPMVAARVSRLVYDCNRPPEAESAMPVRTERIEVPGNRDLDIAARIERTESVYNPFCAAVENVINARGAARRATTLVTVHSFTPTWFGKPRKTHIGILHDSDTRLADAMLARAHALPHRAIARNDPYGPQDGVTHSLRLHGLAHGLPNVMIEIRNDLLADAGDRARMVEELLAMLRPALAELDDTPRSADSPGGDVHA</sequence>
<gene>
    <name evidence="1" type="ORF">HW532_18270</name>
</gene>
<dbReference type="Pfam" id="PF05013">
    <property type="entry name" value="FGase"/>
    <property type="match status" value="1"/>
</dbReference>
<proteinExistence type="predicted"/>
<evidence type="ECO:0000313" key="1">
    <source>
        <dbReference type="EMBL" id="QPC44472.1"/>
    </source>
</evidence>
<dbReference type="InterPro" id="IPR011227">
    <property type="entry name" value="UCP029730"/>
</dbReference>
<dbReference type="Gene3D" id="3.40.630.40">
    <property type="entry name" value="Zn-dependent exopeptidases"/>
    <property type="match status" value="1"/>
</dbReference>
<dbReference type="AlphaFoldDB" id="A0A7S8HD64"/>
<accession>A0A7S8HD64</accession>
<dbReference type="RefSeq" id="WP_213161842.1">
    <property type="nucleotide sequence ID" value="NZ_CP058214.1"/>
</dbReference>
<dbReference type="Proteomes" id="UP000593594">
    <property type="component" value="Chromosome"/>
</dbReference>
<dbReference type="KEGG" id="kmn:HW532_18270"/>
<dbReference type="GO" id="GO:0016787">
    <property type="term" value="F:hydrolase activity"/>
    <property type="evidence" value="ECO:0007669"/>
    <property type="project" value="UniProtKB-KW"/>
</dbReference>
<organism evidence="1 2">
    <name type="scientific">Kaustia mangrovi</name>
    <dbReference type="NCBI Taxonomy" id="2593653"/>
    <lineage>
        <taxon>Bacteria</taxon>
        <taxon>Pseudomonadati</taxon>
        <taxon>Pseudomonadota</taxon>
        <taxon>Alphaproteobacteria</taxon>
        <taxon>Hyphomicrobiales</taxon>
        <taxon>Parvibaculaceae</taxon>
        <taxon>Kaustia</taxon>
    </lineage>
</organism>
<reference evidence="1 2" key="1">
    <citation type="submission" date="2020-06" db="EMBL/GenBank/DDBJ databases">
        <title>Genome sequence of 2 isolates from Red Sea Mangroves.</title>
        <authorList>
            <person name="Sefrji F."/>
            <person name="Michoud G."/>
            <person name="Merlino G."/>
            <person name="Daffonchio D."/>
        </authorList>
    </citation>
    <scope>NUCLEOTIDE SEQUENCE [LARGE SCALE GENOMIC DNA]</scope>
    <source>
        <strain evidence="1 2">R1DC25</strain>
    </source>
</reference>
<protein>
    <submittedName>
        <fullName evidence="1">N-formylglutamate amidohydrolase</fullName>
    </submittedName>
</protein>
<dbReference type="SUPFAM" id="SSF53187">
    <property type="entry name" value="Zn-dependent exopeptidases"/>
    <property type="match status" value="1"/>
</dbReference>
<keyword evidence="2" id="KW-1185">Reference proteome</keyword>
<dbReference type="InterPro" id="IPR007709">
    <property type="entry name" value="N-FG_amidohydro"/>
</dbReference>
<name>A0A7S8HD64_9HYPH</name>